<dbReference type="Proteomes" id="UP000605253">
    <property type="component" value="Unassembled WGS sequence"/>
</dbReference>
<comment type="caution">
    <text evidence="3">The sequence shown here is derived from an EMBL/GenBank/DDBJ whole genome shotgun (WGS) entry which is preliminary data.</text>
</comment>
<evidence type="ECO:0000256" key="2">
    <source>
        <dbReference type="SAM" id="SignalP"/>
    </source>
</evidence>
<keyword evidence="1" id="KW-0812">Transmembrane</keyword>
<evidence type="ECO:0000313" key="3">
    <source>
        <dbReference type="EMBL" id="GGG03344.1"/>
    </source>
</evidence>
<name>A0A917D1P6_9GAMM</name>
<proteinExistence type="predicted"/>
<dbReference type="RefSeq" id="WP_188366172.1">
    <property type="nucleotide sequence ID" value="NZ_BAABJF010000033.1"/>
</dbReference>
<keyword evidence="4" id="KW-1185">Reference proteome</keyword>
<dbReference type="EMBL" id="BMEO01000025">
    <property type="protein sequence ID" value="GGG03344.1"/>
    <property type="molecule type" value="Genomic_DNA"/>
</dbReference>
<feature type="signal peptide" evidence="2">
    <location>
        <begin position="1"/>
        <end position="20"/>
    </location>
</feature>
<sequence length="155" mass="17199">MKKLFYVIAFVGLFHNQAYAQPNFSGLIEIQPNPAMEGQMVTIGFITGCRNWTDHNFSVNGFIIDYQVTYHPCVIGVPPPEGFMYLDLGVLPAGDYQLNLNINTGSPPLQYQETITFGVLPSQQVPLNSTISLLLFGFLLLLTGIFTLRVLRPSA</sequence>
<keyword evidence="2" id="KW-0732">Signal</keyword>
<reference evidence="3" key="1">
    <citation type="journal article" date="2014" name="Int. J. Syst. Evol. Microbiol.">
        <title>Complete genome sequence of Corynebacterium casei LMG S-19264T (=DSM 44701T), isolated from a smear-ripened cheese.</title>
        <authorList>
            <consortium name="US DOE Joint Genome Institute (JGI-PGF)"/>
            <person name="Walter F."/>
            <person name="Albersmeier A."/>
            <person name="Kalinowski J."/>
            <person name="Ruckert C."/>
        </authorList>
    </citation>
    <scope>NUCLEOTIDE SEQUENCE</scope>
    <source>
        <strain evidence="3">CGMCC 1.12181</strain>
    </source>
</reference>
<gene>
    <name evidence="3" type="ORF">GCM10011365_25630</name>
</gene>
<dbReference type="AlphaFoldDB" id="A0A917D1P6"/>
<feature type="chain" id="PRO_5036926471" description="Secreted protein (IPTL-CTERM system target)" evidence="2">
    <location>
        <begin position="21"/>
        <end position="155"/>
    </location>
</feature>
<feature type="transmembrane region" description="Helical" evidence="1">
    <location>
        <begin position="131"/>
        <end position="151"/>
    </location>
</feature>
<keyword evidence="1" id="KW-1133">Transmembrane helix</keyword>
<organism evidence="3 4">
    <name type="scientific">Marinicella pacifica</name>
    <dbReference type="NCBI Taxonomy" id="1171543"/>
    <lineage>
        <taxon>Bacteria</taxon>
        <taxon>Pseudomonadati</taxon>
        <taxon>Pseudomonadota</taxon>
        <taxon>Gammaproteobacteria</taxon>
        <taxon>Lysobacterales</taxon>
        <taxon>Marinicellaceae</taxon>
        <taxon>Marinicella</taxon>
    </lineage>
</organism>
<evidence type="ECO:0000313" key="4">
    <source>
        <dbReference type="Proteomes" id="UP000605253"/>
    </source>
</evidence>
<keyword evidence="1" id="KW-0472">Membrane</keyword>
<evidence type="ECO:0008006" key="5">
    <source>
        <dbReference type="Google" id="ProtNLM"/>
    </source>
</evidence>
<accession>A0A917D1P6</accession>
<protein>
    <recommendedName>
        <fullName evidence="5">Secreted protein (IPTL-CTERM system target)</fullName>
    </recommendedName>
</protein>
<reference evidence="3" key="2">
    <citation type="submission" date="2020-09" db="EMBL/GenBank/DDBJ databases">
        <authorList>
            <person name="Sun Q."/>
            <person name="Zhou Y."/>
        </authorList>
    </citation>
    <scope>NUCLEOTIDE SEQUENCE</scope>
    <source>
        <strain evidence="3">CGMCC 1.12181</strain>
    </source>
</reference>
<evidence type="ECO:0000256" key="1">
    <source>
        <dbReference type="SAM" id="Phobius"/>
    </source>
</evidence>